<dbReference type="RefSeq" id="WP_333870374.1">
    <property type="nucleotide sequence ID" value="NZ_FQUY01000009.1"/>
</dbReference>
<dbReference type="Gene3D" id="3.40.50.2300">
    <property type="match status" value="1"/>
</dbReference>
<dbReference type="Proteomes" id="UP000184148">
    <property type="component" value="Unassembled WGS sequence"/>
</dbReference>
<dbReference type="GO" id="GO:0004725">
    <property type="term" value="F:protein tyrosine phosphatase activity"/>
    <property type="evidence" value="ECO:0007669"/>
    <property type="project" value="InterPro"/>
</dbReference>
<evidence type="ECO:0000313" key="7">
    <source>
        <dbReference type="Proteomes" id="UP000184148"/>
    </source>
</evidence>
<name>A0A1M4XV56_9FIRM</name>
<dbReference type="PANTHER" id="PTHR11717:SF31">
    <property type="entry name" value="LOW MOLECULAR WEIGHT PROTEIN-TYROSINE-PHOSPHATASE ETP-RELATED"/>
    <property type="match status" value="1"/>
</dbReference>
<sequence length="156" mass="16925">MMAKKVLFVCTGNTCRSSMAEALARAVASEMGITGLQFLSAGTLAWPGDKASDQAVEALAEQGIELSRHRATLLTPQLVEEADLVLTMTESHRRQVLNLLPDAQGKVFTLGEFAGVPGDIADPYGSPVDNYRRCAEEIKALIRKVLQKLNNEQNKP</sequence>
<evidence type="ECO:0000313" key="6">
    <source>
        <dbReference type="EMBL" id="SHE97173.1"/>
    </source>
</evidence>
<organism evidence="6 7">
    <name type="scientific">Desulforamulus putei DSM 12395</name>
    <dbReference type="NCBI Taxonomy" id="1121429"/>
    <lineage>
        <taxon>Bacteria</taxon>
        <taxon>Bacillati</taxon>
        <taxon>Bacillota</taxon>
        <taxon>Clostridia</taxon>
        <taxon>Eubacteriales</taxon>
        <taxon>Peptococcaceae</taxon>
        <taxon>Desulforamulus</taxon>
    </lineage>
</organism>
<dbReference type="InterPro" id="IPR023485">
    <property type="entry name" value="Ptyr_pPase"/>
</dbReference>
<dbReference type="Pfam" id="PF01451">
    <property type="entry name" value="LMWPc"/>
    <property type="match status" value="1"/>
</dbReference>
<evidence type="ECO:0000256" key="3">
    <source>
        <dbReference type="ARBA" id="ARBA00022912"/>
    </source>
</evidence>
<keyword evidence="7" id="KW-1185">Reference proteome</keyword>
<dbReference type="InterPro" id="IPR050438">
    <property type="entry name" value="LMW_PTPase"/>
</dbReference>
<gene>
    <name evidence="6" type="ORF">SAMN02745133_01534</name>
</gene>
<evidence type="ECO:0000256" key="4">
    <source>
        <dbReference type="PIRSR" id="PIRSR617867-1"/>
    </source>
</evidence>
<feature type="active site" evidence="4">
    <location>
        <position position="16"/>
    </location>
</feature>
<accession>A0A1M4XV56</accession>
<evidence type="ECO:0000256" key="1">
    <source>
        <dbReference type="ARBA" id="ARBA00011063"/>
    </source>
</evidence>
<evidence type="ECO:0000259" key="5">
    <source>
        <dbReference type="SMART" id="SM00226"/>
    </source>
</evidence>
<protein>
    <submittedName>
        <fullName evidence="6">Protein-tyrosine phosphatase</fullName>
    </submittedName>
</protein>
<evidence type="ECO:0000256" key="2">
    <source>
        <dbReference type="ARBA" id="ARBA00022801"/>
    </source>
</evidence>
<dbReference type="PANTHER" id="PTHR11717">
    <property type="entry name" value="LOW MOLECULAR WEIGHT PROTEIN TYROSINE PHOSPHATASE"/>
    <property type="match status" value="1"/>
</dbReference>
<reference evidence="7" key="1">
    <citation type="submission" date="2016-11" db="EMBL/GenBank/DDBJ databases">
        <authorList>
            <person name="Varghese N."/>
            <person name="Submissions S."/>
        </authorList>
    </citation>
    <scope>NUCLEOTIDE SEQUENCE [LARGE SCALE GENOMIC DNA]</scope>
    <source>
        <strain evidence="7">DSM 12395</strain>
    </source>
</reference>
<dbReference type="STRING" id="1121429.SAMN02745133_01534"/>
<keyword evidence="2" id="KW-0378">Hydrolase</keyword>
<dbReference type="InterPro" id="IPR036196">
    <property type="entry name" value="Ptyr_pPase_sf"/>
</dbReference>
<dbReference type="EMBL" id="FQUY01000009">
    <property type="protein sequence ID" value="SHE97173.1"/>
    <property type="molecule type" value="Genomic_DNA"/>
</dbReference>
<feature type="active site" description="Nucleophile" evidence="4">
    <location>
        <position position="10"/>
    </location>
</feature>
<proteinExistence type="inferred from homology"/>
<dbReference type="InterPro" id="IPR017867">
    <property type="entry name" value="Tyr_phospatase_low_mol_wt"/>
</dbReference>
<comment type="similarity">
    <text evidence="1">Belongs to the low molecular weight phosphotyrosine protein phosphatase family.</text>
</comment>
<dbReference type="PRINTS" id="PR00719">
    <property type="entry name" value="LMWPTPASE"/>
</dbReference>
<dbReference type="AlphaFoldDB" id="A0A1M4XV56"/>
<dbReference type="CDD" id="cd16344">
    <property type="entry name" value="LMWPAP"/>
    <property type="match status" value="1"/>
</dbReference>
<dbReference type="SUPFAM" id="SSF52788">
    <property type="entry name" value="Phosphotyrosine protein phosphatases I"/>
    <property type="match status" value="1"/>
</dbReference>
<feature type="active site" description="Proton donor" evidence="4">
    <location>
        <position position="122"/>
    </location>
</feature>
<keyword evidence="3" id="KW-0904">Protein phosphatase</keyword>
<feature type="domain" description="Phosphotyrosine protein phosphatase I" evidence="5">
    <location>
        <begin position="4"/>
        <end position="148"/>
    </location>
</feature>
<dbReference type="SMART" id="SM00226">
    <property type="entry name" value="LMWPc"/>
    <property type="match status" value="1"/>
</dbReference>